<dbReference type="Proteomes" id="UP001188597">
    <property type="component" value="Unassembled WGS sequence"/>
</dbReference>
<dbReference type="InterPro" id="IPR025558">
    <property type="entry name" value="DUF4283"/>
</dbReference>
<comment type="caution">
    <text evidence="2">The sequence shown here is derived from an EMBL/GenBank/DDBJ whole genome shotgun (WGS) entry which is preliminary data.</text>
</comment>
<gene>
    <name evidence="2" type="ORF">RJ639_003481</name>
</gene>
<evidence type="ECO:0000313" key="2">
    <source>
        <dbReference type="EMBL" id="KAK3018110.1"/>
    </source>
</evidence>
<dbReference type="InterPro" id="IPR036691">
    <property type="entry name" value="Endo/exonu/phosph_ase_sf"/>
</dbReference>
<evidence type="ECO:0000259" key="1">
    <source>
        <dbReference type="Pfam" id="PF14111"/>
    </source>
</evidence>
<keyword evidence="3" id="KW-1185">Reference proteome</keyword>
<evidence type="ECO:0000313" key="3">
    <source>
        <dbReference type="Proteomes" id="UP001188597"/>
    </source>
</evidence>
<name>A0AA88W7K3_9ASTE</name>
<dbReference type="AlphaFoldDB" id="A0AA88W7K3"/>
<sequence>MNSPDIHEISDLINQTLRLNCSIEPIELESDLSYPNISSSLMLVGRIVSDKSLNCHEVRNTIQRAWNPTHGFKIREQDNKLLFIFNNEQDMLQILEKRPWVCGLPPNKMNKNNAITIAKRIGTLLEIETSKEGKIGEKGYMRIKIEINIEAALPKGFAMKRSSMEVAWIEFRYERLPDDMVTLVVKIWRKTVCLIIFPRPLSVINEMELIDLGLSENPFTWNNKHPLQANIKERIDRGKANPSWLLLFPNALIQHIPAHQSDHNPILLSTRKINPQFPKSFKFLACWTRDKTSHFIVEHAWRKYVRGSPQFRLCQKIKNTQQAFKAWNQSHFGHIQSKINLLTEAIDQVQKAIPSQENLIQEANLQINLDEELKRGEIL</sequence>
<accession>A0AA88W7K3</accession>
<dbReference type="Pfam" id="PF14111">
    <property type="entry name" value="DUF4283"/>
    <property type="match status" value="1"/>
</dbReference>
<dbReference type="EMBL" id="JAVXUP010000957">
    <property type="protein sequence ID" value="KAK3018110.1"/>
    <property type="molecule type" value="Genomic_DNA"/>
</dbReference>
<dbReference type="PANTHER" id="PTHR33710">
    <property type="entry name" value="BNAC02G09200D PROTEIN"/>
    <property type="match status" value="1"/>
</dbReference>
<proteinExistence type="predicted"/>
<dbReference type="SUPFAM" id="SSF56219">
    <property type="entry name" value="DNase I-like"/>
    <property type="match status" value="1"/>
</dbReference>
<dbReference type="PANTHER" id="PTHR33710:SF71">
    <property type="entry name" value="ENDONUCLEASE_EXONUCLEASE_PHOSPHATASE DOMAIN-CONTAINING PROTEIN"/>
    <property type="match status" value="1"/>
</dbReference>
<protein>
    <recommendedName>
        <fullName evidence="1">DUF4283 domain-containing protein</fullName>
    </recommendedName>
</protein>
<organism evidence="2 3">
    <name type="scientific">Escallonia herrerae</name>
    <dbReference type="NCBI Taxonomy" id="1293975"/>
    <lineage>
        <taxon>Eukaryota</taxon>
        <taxon>Viridiplantae</taxon>
        <taxon>Streptophyta</taxon>
        <taxon>Embryophyta</taxon>
        <taxon>Tracheophyta</taxon>
        <taxon>Spermatophyta</taxon>
        <taxon>Magnoliopsida</taxon>
        <taxon>eudicotyledons</taxon>
        <taxon>Gunneridae</taxon>
        <taxon>Pentapetalae</taxon>
        <taxon>asterids</taxon>
        <taxon>campanulids</taxon>
        <taxon>Escalloniales</taxon>
        <taxon>Escalloniaceae</taxon>
        <taxon>Escallonia</taxon>
    </lineage>
</organism>
<reference evidence="2" key="1">
    <citation type="submission" date="2022-12" db="EMBL/GenBank/DDBJ databases">
        <title>Draft genome assemblies for two species of Escallonia (Escalloniales).</title>
        <authorList>
            <person name="Chanderbali A."/>
            <person name="Dervinis C."/>
            <person name="Anghel I."/>
            <person name="Soltis D."/>
            <person name="Soltis P."/>
            <person name="Zapata F."/>
        </authorList>
    </citation>
    <scope>NUCLEOTIDE SEQUENCE</scope>
    <source>
        <strain evidence="2">UCBG64.0493</strain>
        <tissue evidence="2">Leaf</tissue>
    </source>
</reference>
<feature type="domain" description="DUF4283" evidence="1">
    <location>
        <begin position="42"/>
        <end position="101"/>
    </location>
</feature>